<dbReference type="GO" id="GO:0042597">
    <property type="term" value="C:periplasmic space"/>
    <property type="evidence" value="ECO:0007669"/>
    <property type="project" value="UniProtKB-SubCell"/>
</dbReference>
<dbReference type="PROSITE" id="PS01039">
    <property type="entry name" value="SBP_BACTERIAL_3"/>
    <property type="match status" value="1"/>
</dbReference>
<protein>
    <submittedName>
        <fullName evidence="7">Putative amino acid-binding periplasmic ABC transporter protein</fullName>
    </submittedName>
</protein>
<dbReference type="Pfam" id="PF00497">
    <property type="entry name" value="SBP_bac_3"/>
    <property type="match status" value="1"/>
</dbReference>
<dbReference type="EMBL" id="CP004021">
    <property type="protein sequence ID" value="AKK20651.1"/>
    <property type="molecule type" value="Genomic_DNA"/>
</dbReference>
<evidence type="ECO:0000256" key="2">
    <source>
        <dbReference type="ARBA" id="ARBA00010333"/>
    </source>
</evidence>
<dbReference type="Proteomes" id="UP000035503">
    <property type="component" value="Chromosome"/>
</dbReference>
<keyword evidence="5" id="KW-0812">Transmembrane</keyword>
<keyword evidence="5" id="KW-1133">Transmembrane helix</keyword>
<dbReference type="PANTHER" id="PTHR35936">
    <property type="entry name" value="MEMBRANE-BOUND LYTIC MUREIN TRANSGLYCOSYLASE F"/>
    <property type="match status" value="1"/>
</dbReference>
<keyword evidence="3" id="KW-0732">Signal</keyword>
<feature type="transmembrane region" description="Helical" evidence="5">
    <location>
        <begin position="12"/>
        <end position="31"/>
    </location>
</feature>
<dbReference type="PANTHER" id="PTHR35936:SF34">
    <property type="entry name" value="ABC TRANSPORTER EXTRACELLULAR-BINDING PROTEIN YCKB-RELATED"/>
    <property type="match status" value="1"/>
</dbReference>
<comment type="similarity">
    <text evidence="2 4">Belongs to the bacterial solute-binding protein 3 family.</text>
</comment>
<dbReference type="OrthoDB" id="9807134at2"/>
<evidence type="ECO:0000313" key="7">
    <source>
        <dbReference type="EMBL" id="AKK20651.1"/>
    </source>
</evidence>
<reference evidence="7 8" key="1">
    <citation type="journal article" date="2015" name="Genome Announc.">
        <title>Complete Genome Sequence of 'Candidatus Liberibacter africanus,' a Bacterium Associated with Citrus Huanglongbing.</title>
        <authorList>
            <person name="Lin H."/>
            <person name="Pietersen G."/>
            <person name="Han C."/>
            <person name="Read D.A."/>
            <person name="Lou B."/>
            <person name="Gupta G."/>
            <person name="Civerolo E.L."/>
        </authorList>
    </citation>
    <scope>NUCLEOTIDE SEQUENCE [LARGE SCALE GENOMIC DNA]</scope>
    <source>
        <strain evidence="7 8">PTSAPSY</strain>
    </source>
</reference>
<evidence type="ECO:0000256" key="5">
    <source>
        <dbReference type="SAM" id="Phobius"/>
    </source>
</evidence>
<dbReference type="SMR" id="A0A0G3I428"/>
<dbReference type="STRING" id="1277257.G293_05200"/>
<evidence type="ECO:0000259" key="6">
    <source>
        <dbReference type="SMART" id="SM00062"/>
    </source>
</evidence>
<dbReference type="PATRIC" id="fig|1277257.4.peg.1133"/>
<gene>
    <name evidence="7" type="ORF">G293_05200</name>
</gene>
<evidence type="ECO:0000313" key="8">
    <source>
        <dbReference type="Proteomes" id="UP000035503"/>
    </source>
</evidence>
<dbReference type="InterPro" id="IPR018313">
    <property type="entry name" value="SBP_3_CS"/>
</dbReference>
<dbReference type="Gene3D" id="3.40.190.10">
    <property type="entry name" value="Periplasmic binding protein-like II"/>
    <property type="match status" value="2"/>
</dbReference>
<organism evidence="7 8">
    <name type="scientific">Candidatus Liberibacter africanus PTSAPSY</name>
    <dbReference type="NCBI Taxonomy" id="1277257"/>
    <lineage>
        <taxon>Bacteria</taxon>
        <taxon>Pseudomonadati</taxon>
        <taxon>Pseudomonadota</taxon>
        <taxon>Alphaproteobacteria</taxon>
        <taxon>Hyphomicrobiales</taxon>
        <taxon>Rhizobiaceae</taxon>
        <taxon>Liberibacter</taxon>
    </lineage>
</organism>
<proteinExistence type="inferred from homology"/>
<dbReference type="InterPro" id="IPR001638">
    <property type="entry name" value="Solute-binding_3/MltF_N"/>
</dbReference>
<keyword evidence="8" id="KW-1185">Reference proteome</keyword>
<evidence type="ECO:0000256" key="4">
    <source>
        <dbReference type="RuleBase" id="RU003744"/>
    </source>
</evidence>
<name>A0A0G3I428_LIBAF</name>
<dbReference type="SMART" id="SM00062">
    <property type="entry name" value="PBPb"/>
    <property type="match status" value="1"/>
</dbReference>
<dbReference type="KEGG" id="lau:G293_05200"/>
<dbReference type="SUPFAM" id="SSF53850">
    <property type="entry name" value="Periplasmic binding protein-like II"/>
    <property type="match status" value="1"/>
</dbReference>
<feature type="domain" description="Solute-binding protein family 3/N-terminal" evidence="6">
    <location>
        <begin position="42"/>
        <end position="264"/>
    </location>
</feature>
<evidence type="ECO:0000256" key="1">
    <source>
        <dbReference type="ARBA" id="ARBA00004418"/>
    </source>
</evidence>
<evidence type="ECO:0000256" key="3">
    <source>
        <dbReference type="ARBA" id="ARBA00022729"/>
    </source>
</evidence>
<sequence length="274" mass="31581">MQRLILHLRKIFFSKYVLCASLFIIVAYYFIPYPLHLTNQSVLRIGTDGIYPPHSFHTKNGGGELTGFDIDLIKEIAHRLNLKVKFFETAVSGLIAGIDTNRYDVLVNVSVTPLREKKYSFSTPYITHNLLLIVRSDEQNIHSFKDLSDKKVVQILGTDLSRFTKELASHLIFSHNFEQSLQLLLSKRADATMIPDIPFLNFLERRPNEAHFFKIADRIKNNNAIAFMLRKDNDELKKSINETLCAIHLDGTYKKIFNKYFDDNMKPSIPICPS</sequence>
<dbReference type="AlphaFoldDB" id="A0A0G3I428"/>
<comment type="subcellular location">
    <subcellularLocation>
        <location evidence="1">Periplasm</location>
    </subcellularLocation>
</comment>
<keyword evidence="5" id="KW-0472">Membrane</keyword>
<dbReference type="RefSeq" id="WP_047264599.1">
    <property type="nucleotide sequence ID" value="NZ_CP004021.1"/>
</dbReference>
<accession>A0A0G3I428</accession>